<dbReference type="AlphaFoldDB" id="A0A6J0VES3"/>
<evidence type="ECO:0000313" key="12">
    <source>
        <dbReference type="RefSeq" id="XP_020670723.2"/>
    </source>
</evidence>
<dbReference type="Proteomes" id="UP001652642">
    <property type="component" value="Chromosome 4"/>
</dbReference>
<dbReference type="RefSeq" id="XP_020670723.2">
    <property type="nucleotide sequence ID" value="XM_020815064.2"/>
</dbReference>
<organism evidence="11 12">
    <name type="scientific">Pogona vitticeps</name>
    <name type="common">central bearded dragon</name>
    <dbReference type="NCBI Taxonomy" id="103695"/>
    <lineage>
        <taxon>Eukaryota</taxon>
        <taxon>Metazoa</taxon>
        <taxon>Chordata</taxon>
        <taxon>Craniata</taxon>
        <taxon>Vertebrata</taxon>
        <taxon>Euteleostomi</taxon>
        <taxon>Lepidosauria</taxon>
        <taxon>Squamata</taxon>
        <taxon>Bifurcata</taxon>
        <taxon>Unidentata</taxon>
        <taxon>Episquamata</taxon>
        <taxon>Toxicofera</taxon>
        <taxon>Iguania</taxon>
        <taxon>Acrodonta</taxon>
        <taxon>Agamidae</taxon>
        <taxon>Amphibolurinae</taxon>
        <taxon>Pogona</taxon>
    </lineage>
</organism>
<comment type="subcellular location">
    <subcellularLocation>
        <location evidence="1">Membrane</location>
        <topology evidence="1">Multi-pass membrane protein</topology>
    </subcellularLocation>
</comment>
<dbReference type="PRINTS" id="PR02108">
    <property type="entry name" value="MRGPCRFAMILY"/>
</dbReference>
<evidence type="ECO:0000313" key="11">
    <source>
        <dbReference type="Proteomes" id="UP001652642"/>
    </source>
</evidence>
<dbReference type="InParanoid" id="A0A6J0VES3"/>
<feature type="transmembrane region" description="Helical" evidence="9">
    <location>
        <begin position="74"/>
        <end position="96"/>
    </location>
</feature>
<keyword evidence="3 9" id="KW-1133">Transmembrane helix</keyword>
<feature type="transmembrane region" description="Helical" evidence="9">
    <location>
        <begin position="108"/>
        <end position="126"/>
    </location>
</feature>
<dbReference type="PANTHER" id="PTHR11334">
    <property type="entry name" value="MAS-RELATED G-PROTEIN COUPLED RECEPTOR"/>
    <property type="match status" value="1"/>
</dbReference>
<evidence type="ECO:0000256" key="2">
    <source>
        <dbReference type="ARBA" id="ARBA00022692"/>
    </source>
</evidence>
<dbReference type="SUPFAM" id="SSF81321">
    <property type="entry name" value="Family A G protein-coupled receptor-like"/>
    <property type="match status" value="1"/>
</dbReference>
<evidence type="ECO:0000256" key="6">
    <source>
        <dbReference type="ARBA" id="ARBA00023170"/>
    </source>
</evidence>
<evidence type="ECO:0000259" key="10">
    <source>
        <dbReference type="PROSITE" id="PS50262"/>
    </source>
</evidence>
<feature type="transmembrane region" description="Helical" evidence="9">
    <location>
        <begin position="225"/>
        <end position="247"/>
    </location>
</feature>
<keyword evidence="6 8" id="KW-0675">Receptor</keyword>
<feature type="transmembrane region" description="Helical" evidence="9">
    <location>
        <begin position="259"/>
        <end position="284"/>
    </location>
</feature>
<keyword evidence="7 8" id="KW-0807">Transducer</keyword>
<dbReference type="InterPro" id="IPR017452">
    <property type="entry name" value="GPCR_Rhodpsn_7TM"/>
</dbReference>
<dbReference type="PROSITE" id="PS00237">
    <property type="entry name" value="G_PROTEIN_RECEP_F1_1"/>
    <property type="match status" value="1"/>
</dbReference>
<evidence type="ECO:0000256" key="7">
    <source>
        <dbReference type="ARBA" id="ARBA00023224"/>
    </source>
</evidence>
<reference evidence="12" key="1">
    <citation type="submission" date="2025-08" db="UniProtKB">
        <authorList>
            <consortium name="RefSeq"/>
        </authorList>
    </citation>
    <scope>IDENTIFICATION</scope>
</reference>
<feature type="domain" description="G-protein coupled receptors family 1 profile" evidence="10">
    <location>
        <begin position="89"/>
        <end position="313"/>
    </location>
</feature>
<dbReference type="GO" id="GO:0004930">
    <property type="term" value="F:G protein-coupled receptor activity"/>
    <property type="evidence" value="ECO:0007669"/>
    <property type="project" value="UniProtKB-KW"/>
</dbReference>
<evidence type="ECO:0000256" key="8">
    <source>
        <dbReference type="RuleBase" id="RU000688"/>
    </source>
</evidence>
<accession>A0A6J0VES3</accession>
<dbReference type="KEGG" id="pvt:110091088"/>
<dbReference type="PROSITE" id="PS50262">
    <property type="entry name" value="G_PROTEIN_RECEP_F1_2"/>
    <property type="match status" value="1"/>
</dbReference>
<evidence type="ECO:0000256" key="5">
    <source>
        <dbReference type="ARBA" id="ARBA00023136"/>
    </source>
</evidence>
<keyword evidence="4 8" id="KW-0297">G-protein coupled receptor</keyword>
<gene>
    <name evidence="12" type="primary">LOC110091088</name>
</gene>
<dbReference type="Pfam" id="PF00001">
    <property type="entry name" value="7tm_1"/>
    <property type="match status" value="1"/>
</dbReference>
<dbReference type="GeneID" id="110091088"/>
<dbReference type="InterPro" id="IPR000276">
    <property type="entry name" value="GPCR_Rhodpsn"/>
</dbReference>
<dbReference type="GO" id="GO:0005886">
    <property type="term" value="C:plasma membrane"/>
    <property type="evidence" value="ECO:0007669"/>
    <property type="project" value="UniProtKB-SubCell"/>
</dbReference>
<evidence type="ECO:0000256" key="1">
    <source>
        <dbReference type="ARBA" id="ARBA00004141"/>
    </source>
</evidence>
<evidence type="ECO:0000256" key="3">
    <source>
        <dbReference type="ARBA" id="ARBA00022989"/>
    </source>
</evidence>
<proteinExistence type="inferred from homology"/>
<feature type="transmembrane region" description="Helical" evidence="9">
    <location>
        <begin position="296"/>
        <end position="316"/>
    </location>
</feature>
<name>A0A6J0VES3_9SAUR</name>
<comment type="similarity">
    <text evidence="8">Belongs to the G-protein coupled receptor 1 family.</text>
</comment>
<dbReference type="OrthoDB" id="9046321at2759"/>
<keyword evidence="2 8" id="KW-0812">Transmembrane</keyword>
<sequence>MRRVFISSCSQADMSFPEEAPKENMNLVTNFTFSILPSLAPAMESNATYNASRFSSNSSYIPEDDNFYRLRLTVFLIFTFLVSLFGMAVNGTVIWILGCRMNRNSFTIYILNLSIADFALLTVLAPHSICSILNFFHYMDYTVVLFSLLSSLFLFAFSTSQFLLAVISIDRCICIFFPLWHKCHRPPHLSTILCVAVWILTFLISAIDFALFLSIQYAEIWYHQFLLNAVLCMPAISISTIAMLIKVCFMSPHLKQRKLLTAILLALLFFLFFGFPMNAFRFFFRYRIPASSYFNFYALMGATLNSAINPVIYFLVGRNKKTQSNGRLMKILEKLFQEGEYCREETESTLETCL</sequence>
<evidence type="ECO:0000256" key="4">
    <source>
        <dbReference type="ARBA" id="ARBA00023040"/>
    </source>
</evidence>
<protein>
    <submittedName>
        <fullName evidence="12">Mas-related G-protein coupled receptor member X1-like</fullName>
    </submittedName>
</protein>
<feature type="transmembrane region" description="Helical" evidence="9">
    <location>
        <begin position="192"/>
        <end position="213"/>
    </location>
</feature>
<dbReference type="PANTHER" id="PTHR11334:SF68">
    <property type="entry name" value="G-PROTEIN COUPLED RECEPTORS FAMILY 1 PROFILE DOMAIN-CONTAINING PROTEIN-RELATED"/>
    <property type="match status" value="1"/>
</dbReference>
<evidence type="ECO:0000256" key="9">
    <source>
        <dbReference type="SAM" id="Phobius"/>
    </source>
</evidence>
<keyword evidence="11" id="KW-1185">Reference proteome</keyword>
<dbReference type="PRINTS" id="PR00237">
    <property type="entry name" value="GPCRRHODOPSN"/>
</dbReference>
<dbReference type="Gene3D" id="1.20.1070.10">
    <property type="entry name" value="Rhodopsin 7-helix transmembrane proteins"/>
    <property type="match status" value="1"/>
</dbReference>
<dbReference type="InterPro" id="IPR026234">
    <property type="entry name" value="MRGPCRFAMILY"/>
</dbReference>
<keyword evidence="5 9" id="KW-0472">Membrane</keyword>